<comment type="caution">
    <text evidence="2">The sequence shown here is derived from an EMBL/GenBank/DDBJ whole genome shotgun (WGS) entry which is preliminary data.</text>
</comment>
<name>A0ABU1X6L1_SPHXE</name>
<protein>
    <submittedName>
        <fullName evidence="2">Uncharacterized protein</fullName>
    </submittedName>
</protein>
<dbReference type="EMBL" id="JAVDWV010000032">
    <property type="protein sequence ID" value="MDR7157198.1"/>
    <property type="molecule type" value="Genomic_DNA"/>
</dbReference>
<evidence type="ECO:0000256" key="1">
    <source>
        <dbReference type="SAM" id="SignalP"/>
    </source>
</evidence>
<accession>A0ABU1X6L1</accession>
<organism evidence="2 3">
    <name type="scientific">Sphingobium xenophagum</name>
    <dbReference type="NCBI Taxonomy" id="121428"/>
    <lineage>
        <taxon>Bacteria</taxon>
        <taxon>Pseudomonadati</taxon>
        <taxon>Pseudomonadota</taxon>
        <taxon>Alphaproteobacteria</taxon>
        <taxon>Sphingomonadales</taxon>
        <taxon>Sphingomonadaceae</taxon>
        <taxon>Sphingobium</taxon>
    </lineage>
</organism>
<keyword evidence="3" id="KW-1185">Reference proteome</keyword>
<feature type="chain" id="PRO_5047454512" evidence="1">
    <location>
        <begin position="20"/>
        <end position="37"/>
    </location>
</feature>
<keyword evidence="1" id="KW-0732">Signal</keyword>
<proteinExistence type="predicted"/>
<evidence type="ECO:0000313" key="3">
    <source>
        <dbReference type="Proteomes" id="UP001267638"/>
    </source>
</evidence>
<evidence type="ECO:0000313" key="2">
    <source>
        <dbReference type="EMBL" id="MDR7157198.1"/>
    </source>
</evidence>
<feature type="signal peptide" evidence="1">
    <location>
        <begin position="1"/>
        <end position="19"/>
    </location>
</feature>
<sequence length="37" mass="3789">MKMIFWLLTAGALASAAMAATLGHAEDATAAKAQQAR</sequence>
<dbReference type="Proteomes" id="UP001267638">
    <property type="component" value="Unassembled WGS sequence"/>
</dbReference>
<reference evidence="2 3" key="1">
    <citation type="submission" date="2023-07" db="EMBL/GenBank/DDBJ databases">
        <title>Sorghum-associated microbial communities from plants grown in Nebraska, USA.</title>
        <authorList>
            <person name="Schachtman D."/>
        </authorList>
    </citation>
    <scope>NUCLEOTIDE SEQUENCE [LARGE SCALE GENOMIC DNA]</scope>
    <source>
        <strain evidence="2 3">4256</strain>
    </source>
</reference>
<gene>
    <name evidence="2" type="ORF">J2W40_004046</name>
</gene>